<feature type="region of interest" description="Disordered" evidence="7">
    <location>
        <begin position="628"/>
        <end position="664"/>
    </location>
</feature>
<evidence type="ECO:0000256" key="5">
    <source>
        <dbReference type="ARBA" id="ARBA00023203"/>
    </source>
</evidence>
<gene>
    <name evidence="9" type="ORF">JVT61DRAFT_9594</name>
</gene>
<evidence type="ECO:0000256" key="7">
    <source>
        <dbReference type="SAM" id="MobiDB-lite"/>
    </source>
</evidence>
<reference evidence="9" key="1">
    <citation type="submission" date="2021-03" db="EMBL/GenBank/DDBJ databases">
        <title>Evolutionary innovations through gain and loss of genes in the ectomycorrhizal Boletales.</title>
        <authorList>
            <person name="Wu G."/>
            <person name="Miyauchi S."/>
            <person name="Morin E."/>
            <person name="Yang Z.-L."/>
            <person name="Xu J."/>
            <person name="Martin F.M."/>
        </authorList>
    </citation>
    <scope>NUCLEOTIDE SEQUENCE</scope>
    <source>
        <strain evidence="9">BR01</strain>
    </source>
</reference>
<dbReference type="GO" id="GO:0051015">
    <property type="term" value="F:actin filament binding"/>
    <property type="evidence" value="ECO:0007669"/>
    <property type="project" value="TreeGrafter"/>
</dbReference>
<dbReference type="InterPro" id="IPR027417">
    <property type="entry name" value="P-loop_NTPase"/>
</dbReference>
<comment type="caution">
    <text evidence="9">The sequence shown here is derived from an EMBL/GenBank/DDBJ whole genome shotgun (WGS) entry which is preliminary data.</text>
</comment>
<feature type="compositionally biased region" description="Polar residues" evidence="7">
    <location>
        <begin position="630"/>
        <end position="658"/>
    </location>
</feature>
<proteinExistence type="inferred from homology"/>
<accession>A0A8I2YG63</accession>
<evidence type="ECO:0000313" key="10">
    <source>
        <dbReference type="Proteomes" id="UP000683000"/>
    </source>
</evidence>
<dbReference type="PANTHER" id="PTHR13140">
    <property type="entry name" value="MYOSIN"/>
    <property type="match status" value="1"/>
</dbReference>
<evidence type="ECO:0000259" key="8">
    <source>
        <dbReference type="PROSITE" id="PS51456"/>
    </source>
</evidence>
<dbReference type="SUPFAM" id="SSF52540">
    <property type="entry name" value="P-loop containing nucleoside triphosphate hydrolases"/>
    <property type="match status" value="1"/>
</dbReference>
<protein>
    <submittedName>
        <fullName evidence="9">P-loop containing nucleoside triphosphate hydrolase protein</fullName>
    </submittedName>
</protein>
<keyword evidence="3 6" id="KW-0518">Myosin</keyword>
<dbReference type="AlphaFoldDB" id="A0A8I2YG63"/>
<evidence type="ECO:0000256" key="6">
    <source>
        <dbReference type="PROSITE-ProRule" id="PRU00782"/>
    </source>
</evidence>
<dbReference type="Gene3D" id="1.20.120.720">
    <property type="entry name" value="Myosin VI head, motor domain, U50 subdomain"/>
    <property type="match status" value="1"/>
</dbReference>
<dbReference type="InterPro" id="IPR001609">
    <property type="entry name" value="Myosin_head_motor_dom-like"/>
</dbReference>
<dbReference type="PROSITE" id="PS51456">
    <property type="entry name" value="MYOSIN_MOTOR"/>
    <property type="match status" value="1"/>
</dbReference>
<dbReference type="GO" id="GO:0016020">
    <property type="term" value="C:membrane"/>
    <property type="evidence" value="ECO:0007669"/>
    <property type="project" value="TreeGrafter"/>
</dbReference>
<dbReference type="OrthoDB" id="370884at2759"/>
<feature type="domain" description="Myosin motor" evidence="8">
    <location>
        <begin position="1"/>
        <end position="393"/>
    </location>
</feature>
<keyword evidence="10" id="KW-1185">Reference proteome</keyword>
<sequence length="664" mass="74400">MFDTKSSSALVTVNFKHGLNMLHSAHYRDPTGNKTSLPPHIFQLINNAYHMRRSPSSSVVKLAMEVSNWVPCYKAALGVVSFRLQARNPGPCSRICHQIKIQYQYLGHHAGTGTRTNGLRDDDANHFEQLKMALKSIGLSKRHVAQICQLVAAILHLSNIKFTIDRSCDMDAAVARNVDILGIVAKFLSVQPPTLKSMLAYKMKLVKRELCTIFLNTDGASDNRDDPTKTLYTLLFVWLNEHINQCLCRDDFDTVIGLFDLPGPQHMTSHPNSFDQFCINFTNERYLSLHPLVPYFNNTECVHTLQNKPGGLIHIMDDQARWSHKKTDLTMVEAFGKRWGNHSSFNVRLGDRLGFPMFTINHSNGPMSYASEGFLERNLGSLNPDFVSLLSGSLAGALDGAEGLGSANPFVKGLFSAKDIATQAHPKNGTPSPPLSSPSSQHIPRQRVIRAQSSRWQRSVRIVLLKNKNGKRMMCQIWSLGLTEVWERNVNVFEMSVMDGSAKEKVKQTGNVLGLQETDIVLRQYKVFLSQVAFHSVEDRLHSLDVVEQKRNCLCDAEAEAGLDVHSIGNPYAPYASPGLPPDDYKDPYNQVFSQAHIPLMANTSPFQHGNLYNNAYEDCKSFRSDDFNNRSQLTSNQEATNSNYGSESYAPSRNMFQNADKED</sequence>
<evidence type="ECO:0000256" key="1">
    <source>
        <dbReference type="ARBA" id="ARBA00022741"/>
    </source>
</evidence>
<dbReference type="Gene3D" id="3.40.850.10">
    <property type="entry name" value="Kinesin motor domain"/>
    <property type="match status" value="1"/>
</dbReference>
<keyword evidence="5 6" id="KW-0009">Actin-binding</keyword>
<comment type="caution">
    <text evidence="6">Lacks conserved residue(s) required for the propagation of feature annotation.</text>
</comment>
<dbReference type="InterPro" id="IPR036961">
    <property type="entry name" value="Kinesin_motor_dom_sf"/>
</dbReference>
<keyword evidence="4" id="KW-0505">Motor protein</keyword>
<dbReference type="Gene3D" id="1.20.58.530">
    <property type="match status" value="1"/>
</dbReference>
<evidence type="ECO:0000313" key="9">
    <source>
        <dbReference type="EMBL" id="KAG6371380.1"/>
    </source>
</evidence>
<dbReference type="EMBL" id="JAGFBS010000035">
    <property type="protein sequence ID" value="KAG6371380.1"/>
    <property type="molecule type" value="Genomic_DNA"/>
</dbReference>
<evidence type="ECO:0000256" key="2">
    <source>
        <dbReference type="ARBA" id="ARBA00022840"/>
    </source>
</evidence>
<dbReference type="Proteomes" id="UP000683000">
    <property type="component" value="Unassembled WGS sequence"/>
</dbReference>
<comment type="similarity">
    <text evidence="6">Belongs to the TRAFAC class myosin-kinesin ATPase superfamily. Myosin family.</text>
</comment>
<dbReference type="GO" id="GO:0005737">
    <property type="term" value="C:cytoplasm"/>
    <property type="evidence" value="ECO:0007669"/>
    <property type="project" value="TreeGrafter"/>
</dbReference>
<organism evidence="9 10">
    <name type="scientific">Boletus reticuloceps</name>
    <dbReference type="NCBI Taxonomy" id="495285"/>
    <lineage>
        <taxon>Eukaryota</taxon>
        <taxon>Fungi</taxon>
        <taxon>Dikarya</taxon>
        <taxon>Basidiomycota</taxon>
        <taxon>Agaricomycotina</taxon>
        <taxon>Agaricomycetes</taxon>
        <taxon>Agaricomycetidae</taxon>
        <taxon>Boletales</taxon>
        <taxon>Boletineae</taxon>
        <taxon>Boletaceae</taxon>
        <taxon>Boletoideae</taxon>
        <taxon>Boletus</taxon>
    </lineage>
</organism>
<dbReference type="SMART" id="SM00242">
    <property type="entry name" value="MYSc"/>
    <property type="match status" value="1"/>
</dbReference>
<dbReference type="PANTHER" id="PTHR13140:SF550">
    <property type="entry name" value="MYOSIN-IIIB ISOFORM X1"/>
    <property type="match status" value="1"/>
</dbReference>
<dbReference type="GO" id="GO:0000146">
    <property type="term" value="F:microfilament motor activity"/>
    <property type="evidence" value="ECO:0007669"/>
    <property type="project" value="TreeGrafter"/>
</dbReference>
<name>A0A8I2YG63_9AGAM</name>
<evidence type="ECO:0000256" key="3">
    <source>
        <dbReference type="ARBA" id="ARBA00023123"/>
    </source>
</evidence>
<dbReference type="GO" id="GO:0016459">
    <property type="term" value="C:myosin complex"/>
    <property type="evidence" value="ECO:0007669"/>
    <property type="project" value="UniProtKB-KW"/>
</dbReference>
<dbReference type="GO" id="GO:0007015">
    <property type="term" value="P:actin filament organization"/>
    <property type="evidence" value="ECO:0007669"/>
    <property type="project" value="TreeGrafter"/>
</dbReference>
<keyword evidence="9" id="KW-0378">Hydrolase</keyword>
<dbReference type="Pfam" id="PF00063">
    <property type="entry name" value="Myosin_head"/>
    <property type="match status" value="2"/>
</dbReference>
<dbReference type="Gene3D" id="1.10.10.820">
    <property type="match status" value="1"/>
</dbReference>
<feature type="region of interest" description="Disordered" evidence="7">
    <location>
        <begin position="423"/>
        <end position="446"/>
    </location>
</feature>
<keyword evidence="1" id="KW-0547">Nucleotide-binding</keyword>
<dbReference type="GO" id="GO:0016787">
    <property type="term" value="F:hydrolase activity"/>
    <property type="evidence" value="ECO:0007669"/>
    <property type="project" value="UniProtKB-KW"/>
</dbReference>
<evidence type="ECO:0000256" key="4">
    <source>
        <dbReference type="ARBA" id="ARBA00023175"/>
    </source>
</evidence>
<keyword evidence="2" id="KW-0067">ATP-binding</keyword>
<dbReference type="GO" id="GO:0005524">
    <property type="term" value="F:ATP binding"/>
    <property type="evidence" value="ECO:0007669"/>
    <property type="project" value="UniProtKB-KW"/>
</dbReference>